<protein>
    <submittedName>
        <fullName evidence="1">Uncharacterized protein</fullName>
    </submittedName>
</protein>
<accession>A0A3B0YQD6</accession>
<organism evidence="1">
    <name type="scientific">hydrothermal vent metagenome</name>
    <dbReference type="NCBI Taxonomy" id="652676"/>
    <lineage>
        <taxon>unclassified sequences</taxon>
        <taxon>metagenomes</taxon>
        <taxon>ecological metagenomes</taxon>
    </lineage>
</organism>
<evidence type="ECO:0000313" key="1">
    <source>
        <dbReference type="EMBL" id="VAW81651.1"/>
    </source>
</evidence>
<dbReference type="EMBL" id="UOFM01000414">
    <property type="protein sequence ID" value="VAW81651.1"/>
    <property type="molecule type" value="Genomic_DNA"/>
</dbReference>
<name>A0A3B0YQD6_9ZZZZ</name>
<sequence length="252" mass="28016">MKATRGLLLLFTLAVVLAGTVYLLLPGGDTGDWETRKPLFQAAAVRAEPLILAINTYISDVGHPPAALADIIPAYLEKPPATGLRGCNRFEYRSLTDKQGSIVWYDLGSRQGQPYAGQSRYSDGNPDHAILVFNLDAKGDITSALIDRMPKGHKPEKFESVRWKDAENRIDMALSLSDTYRLYGMPRDVFEPLLGPPDGSRTVRGTAWELRINCPTGLLNHDTFVYWPVQKYPPHLYGGTTELIGKWAYVHS</sequence>
<gene>
    <name evidence="1" type="ORF">MNBD_GAMMA14-1155</name>
</gene>
<reference evidence="1" key="1">
    <citation type="submission" date="2018-06" db="EMBL/GenBank/DDBJ databases">
        <authorList>
            <person name="Zhirakovskaya E."/>
        </authorList>
    </citation>
    <scope>NUCLEOTIDE SEQUENCE</scope>
</reference>
<proteinExistence type="predicted"/>
<dbReference type="AlphaFoldDB" id="A0A3B0YQD6"/>